<name>A0ABS6E6M0_9FIRM</name>
<evidence type="ECO:0000313" key="2">
    <source>
        <dbReference type="Proteomes" id="UP000749471"/>
    </source>
</evidence>
<comment type="caution">
    <text evidence="1">The sequence shown here is derived from an EMBL/GenBank/DDBJ whole genome shotgun (WGS) entry which is preliminary data.</text>
</comment>
<protein>
    <submittedName>
        <fullName evidence="1">Uncharacterized protein</fullName>
    </submittedName>
</protein>
<sequence length="94" mass="10560">MNKILLINRLNPQDYSGDKVKVFFLIGGMNLPSVENRLIDLLNKLGIDTAKNAILKYNGVELDINVQQIPSIVNILSSEKIAIYGIYQPYNPDL</sequence>
<dbReference type="RefSeq" id="WP_216519783.1">
    <property type="nucleotide sequence ID" value="NZ_JAHLPM010000009.1"/>
</dbReference>
<proteinExistence type="predicted"/>
<evidence type="ECO:0000313" key="1">
    <source>
        <dbReference type="EMBL" id="MBU5438569.1"/>
    </source>
</evidence>
<reference evidence="1 2" key="1">
    <citation type="submission" date="2021-06" db="EMBL/GenBank/DDBJ databases">
        <authorList>
            <person name="Sun Q."/>
            <person name="Li D."/>
        </authorList>
    </citation>
    <scope>NUCLEOTIDE SEQUENCE [LARGE SCALE GENOMIC DNA]</scope>
    <source>
        <strain evidence="1 2">MSJ-40</strain>
    </source>
</reference>
<gene>
    <name evidence="1" type="ORF">KQI42_11140</name>
</gene>
<dbReference type="Proteomes" id="UP000749471">
    <property type="component" value="Unassembled WGS sequence"/>
</dbReference>
<accession>A0ABS6E6M0</accession>
<dbReference type="EMBL" id="JAHLPM010000009">
    <property type="protein sequence ID" value="MBU5438569.1"/>
    <property type="molecule type" value="Genomic_DNA"/>
</dbReference>
<organism evidence="1 2">
    <name type="scientific">Tissierella simiarum</name>
    <dbReference type="NCBI Taxonomy" id="2841534"/>
    <lineage>
        <taxon>Bacteria</taxon>
        <taxon>Bacillati</taxon>
        <taxon>Bacillota</taxon>
        <taxon>Tissierellia</taxon>
        <taxon>Tissierellales</taxon>
        <taxon>Tissierellaceae</taxon>
        <taxon>Tissierella</taxon>
    </lineage>
</organism>
<keyword evidence="2" id="KW-1185">Reference proteome</keyword>